<reference evidence="2" key="1">
    <citation type="submission" date="2024-03" db="EMBL/GenBank/DDBJ databases">
        <title>WGS assembly of Saponaria officinalis var. Norfolk2.</title>
        <authorList>
            <person name="Jenkins J."/>
            <person name="Shu S."/>
            <person name="Grimwood J."/>
            <person name="Barry K."/>
            <person name="Goodstein D."/>
            <person name="Schmutz J."/>
            <person name="Leebens-Mack J."/>
            <person name="Osbourn A."/>
        </authorList>
    </citation>
    <scope>NUCLEOTIDE SEQUENCE [LARGE SCALE GENOMIC DNA]</scope>
    <source>
        <strain evidence="2">JIC</strain>
    </source>
</reference>
<dbReference type="EMBL" id="JBDFQZ010000001">
    <property type="protein sequence ID" value="KAK9755091.1"/>
    <property type="molecule type" value="Genomic_DNA"/>
</dbReference>
<keyword evidence="3" id="KW-1185">Reference proteome</keyword>
<proteinExistence type="predicted"/>
<comment type="caution">
    <text evidence="2">The sequence shown here is derived from an EMBL/GenBank/DDBJ whole genome shotgun (WGS) entry which is preliminary data.</text>
</comment>
<accession>A0AAW1N7U9</accession>
<evidence type="ECO:0000313" key="2">
    <source>
        <dbReference type="EMBL" id="KAK9755091.1"/>
    </source>
</evidence>
<protein>
    <recommendedName>
        <fullName evidence="1">Reverse transcriptase zinc-binding domain-containing protein</fullName>
    </recommendedName>
</protein>
<organism evidence="2 3">
    <name type="scientific">Saponaria officinalis</name>
    <name type="common">Common soapwort</name>
    <name type="synonym">Lychnis saponaria</name>
    <dbReference type="NCBI Taxonomy" id="3572"/>
    <lineage>
        <taxon>Eukaryota</taxon>
        <taxon>Viridiplantae</taxon>
        <taxon>Streptophyta</taxon>
        <taxon>Embryophyta</taxon>
        <taxon>Tracheophyta</taxon>
        <taxon>Spermatophyta</taxon>
        <taxon>Magnoliopsida</taxon>
        <taxon>eudicotyledons</taxon>
        <taxon>Gunneridae</taxon>
        <taxon>Pentapetalae</taxon>
        <taxon>Caryophyllales</taxon>
        <taxon>Caryophyllaceae</taxon>
        <taxon>Caryophylleae</taxon>
        <taxon>Saponaria</taxon>
    </lineage>
</organism>
<evidence type="ECO:0000313" key="3">
    <source>
        <dbReference type="Proteomes" id="UP001443914"/>
    </source>
</evidence>
<dbReference type="PANTHER" id="PTHR33116">
    <property type="entry name" value="REVERSE TRANSCRIPTASE ZINC-BINDING DOMAIN-CONTAINING PROTEIN-RELATED-RELATED"/>
    <property type="match status" value="1"/>
</dbReference>
<dbReference type="AlphaFoldDB" id="A0AAW1N7U9"/>
<sequence length="477" mass="54674">MMRRAAENGAIHGVRVATNAPTVTHLLFADDSIFFVKANEREARKVKEILVNYELASGQKVNYDKTTVSFSRGTTINRKNGVEECLGVRVVEEQERYLGLPTAVGRSKKCVTNIVRDKLTKKLRGWRGTLFSKTGREILIKAVAHSIPNYAMSIFKLPAGFCDDLRSIVSRFWWGSGNGARKIPWLAWKKLCRPKNLGGLGFRDYHNFNMALLEKQAWRLLTNRSCLMSQIMRAKYFPDGEFMKAELGRNPSYTWRGIWEAREVLKKGIRKRVGNGLSTYVWQDPWIPGTQTRLVLSPRRNEREDMLVTELRNADGQSWNMSKVRALFLPFEQVRISNMRIGAFQTEDSWCWDLEKDGEYSVKTAYRAVVGEYGAETGPSDLTREKWLWSKIWQARVLPRVKVCFWQMCNDALATWSNLAKRIPQVDVICPMCGAGMETGVHLLRDCNWVGGVWDGLGLEVRYGDGIENVREWVEKV</sequence>
<evidence type="ECO:0000259" key="1">
    <source>
        <dbReference type="Pfam" id="PF13966"/>
    </source>
</evidence>
<feature type="domain" description="Reverse transcriptase zinc-binding" evidence="1">
    <location>
        <begin position="360"/>
        <end position="454"/>
    </location>
</feature>
<dbReference type="InterPro" id="IPR026960">
    <property type="entry name" value="RVT-Znf"/>
</dbReference>
<dbReference type="PANTHER" id="PTHR33116:SF86">
    <property type="entry name" value="REVERSE TRANSCRIPTASE DOMAIN-CONTAINING PROTEIN"/>
    <property type="match status" value="1"/>
</dbReference>
<gene>
    <name evidence="2" type="ORF">RND81_01G002100</name>
</gene>
<dbReference type="Pfam" id="PF13966">
    <property type="entry name" value="zf-RVT"/>
    <property type="match status" value="1"/>
</dbReference>
<name>A0AAW1N7U9_SAPOF</name>
<dbReference type="Proteomes" id="UP001443914">
    <property type="component" value="Unassembled WGS sequence"/>
</dbReference>